<protein>
    <submittedName>
        <fullName evidence="3">Phage tail sheath subtilisin-like domain-containing protein</fullName>
    </submittedName>
</protein>
<comment type="similarity">
    <text evidence="1">Belongs to the myoviridae tail sheath protein family.</text>
</comment>
<comment type="caution">
    <text evidence="3">The sequence shown here is derived from an EMBL/GenBank/DDBJ whole genome shotgun (WGS) entry which is preliminary data.</text>
</comment>
<dbReference type="PANTHER" id="PTHR35861:SF1">
    <property type="entry name" value="PHAGE TAIL SHEATH PROTEIN"/>
    <property type="match status" value="1"/>
</dbReference>
<dbReference type="InterPro" id="IPR020287">
    <property type="entry name" value="Tail_sheath_C"/>
</dbReference>
<accession>A0ABN1KE32</accession>
<dbReference type="Pfam" id="PF17482">
    <property type="entry name" value="Phage_sheath_1C"/>
    <property type="match status" value="1"/>
</dbReference>
<dbReference type="Gene3D" id="3.40.50.11780">
    <property type="match status" value="2"/>
</dbReference>
<evidence type="ECO:0000313" key="3">
    <source>
        <dbReference type="EMBL" id="GAA0764028.1"/>
    </source>
</evidence>
<organism evidence="3 4">
    <name type="scientific">Ideonella azotifigens</name>
    <dbReference type="NCBI Taxonomy" id="513160"/>
    <lineage>
        <taxon>Bacteria</taxon>
        <taxon>Pseudomonadati</taxon>
        <taxon>Pseudomonadota</taxon>
        <taxon>Betaproteobacteria</taxon>
        <taxon>Burkholderiales</taxon>
        <taxon>Sphaerotilaceae</taxon>
        <taxon>Ideonella</taxon>
    </lineage>
</organism>
<evidence type="ECO:0000313" key="4">
    <source>
        <dbReference type="Proteomes" id="UP001500279"/>
    </source>
</evidence>
<keyword evidence="4" id="KW-1185">Reference proteome</keyword>
<sequence>MPVAVSFPGVYVEELPSGVRTIAGVATSITAFVGRAAMGTDEPMLINTFGDFERQFGSLDPLYPLSYAVRDFFQNGGARAVIVRLYKKKSGVGVNDAANITLTNLDLVAASRGSWGNGLRVRIDDKVSADVAARYGLVAADLFNLTVRSGSGALETFLNVTVKESPRRIDRVLLNESALLRVASTTTLPGTTVPPKHGDPGPGKTIWNDDTASTPVVAAGMASDSDPLDIAAYQGSEADKTGLFALKKTDLFNLMSIPPDTREGDTASAVYSSALDFCTQRRAMLIVDPPVAWDSANDIVTNNNAALTALGLTGERARNAALFFPRLRQPDPKRDGQLDTFAPSGAIAGLMARTDTNRGVWKAPAGVDAAISGAQGLSVSLTNEENGQLNPLGVNCLRTFPIIGSVAWGARTMRGADLLADEYKYIPVRRTALYIEESLYRGLQWVVFEPNDEPLWAQIRLNAGAFMHNLFRQGAFQGSSPRDAYFVKCDKDTTTQNDINLGIVNVVVGFAPLKPAEFVIIKLQQMAGQIDV</sequence>
<dbReference type="Proteomes" id="UP001500279">
    <property type="component" value="Unassembled WGS sequence"/>
</dbReference>
<feature type="domain" description="Tail sheath protein C-terminal" evidence="2">
    <location>
        <begin position="422"/>
        <end position="523"/>
    </location>
</feature>
<reference evidence="3 4" key="1">
    <citation type="journal article" date="2019" name="Int. J. Syst. Evol. Microbiol.">
        <title>The Global Catalogue of Microorganisms (GCM) 10K type strain sequencing project: providing services to taxonomists for standard genome sequencing and annotation.</title>
        <authorList>
            <consortium name="The Broad Institute Genomics Platform"/>
            <consortium name="The Broad Institute Genome Sequencing Center for Infectious Disease"/>
            <person name="Wu L."/>
            <person name="Ma J."/>
        </authorList>
    </citation>
    <scope>NUCLEOTIDE SEQUENCE [LARGE SCALE GENOMIC DNA]</scope>
    <source>
        <strain evidence="3 4">JCM 15503</strain>
    </source>
</reference>
<dbReference type="InterPro" id="IPR052042">
    <property type="entry name" value="Tail_sheath_structural"/>
</dbReference>
<gene>
    <name evidence="3" type="ORF">GCM10009107_49670</name>
</gene>
<proteinExistence type="inferred from homology"/>
<evidence type="ECO:0000259" key="2">
    <source>
        <dbReference type="Pfam" id="PF17482"/>
    </source>
</evidence>
<name>A0ABN1KE32_9BURK</name>
<dbReference type="EMBL" id="BAAAEW010000042">
    <property type="protein sequence ID" value="GAA0764028.1"/>
    <property type="molecule type" value="Genomic_DNA"/>
</dbReference>
<evidence type="ECO:0000256" key="1">
    <source>
        <dbReference type="ARBA" id="ARBA00008005"/>
    </source>
</evidence>
<dbReference type="PANTHER" id="PTHR35861">
    <property type="match status" value="1"/>
</dbReference>
<dbReference type="RefSeq" id="WP_141288250.1">
    <property type="nucleotide sequence ID" value="NZ_BAAAEW010000042.1"/>
</dbReference>